<evidence type="ECO:0000313" key="2">
    <source>
        <dbReference type="EMBL" id="QJW98646.1"/>
    </source>
</evidence>
<proteinExistence type="predicted"/>
<evidence type="ECO:0000256" key="1">
    <source>
        <dbReference type="SAM" id="MobiDB-lite"/>
    </source>
</evidence>
<reference evidence="3" key="1">
    <citation type="submission" date="2020-05" db="EMBL/GenBank/DDBJ databases">
        <title>Frigoriglobus tundricola gen. nov., sp. nov., a psychrotolerant cellulolytic planctomycete of the family Gemmataceae with two divergent copies of 16S rRNA gene.</title>
        <authorList>
            <person name="Kulichevskaya I.S."/>
            <person name="Ivanova A.A."/>
            <person name="Naumoff D.G."/>
            <person name="Beletsky A.V."/>
            <person name="Rijpstra W.I.C."/>
            <person name="Sinninghe Damste J.S."/>
            <person name="Mardanov A.V."/>
            <person name="Ravin N.V."/>
            <person name="Dedysh S.N."/>
        </authorList>
    </citation>
    <scope>NUCLEOTIDE SEQUENCE [LARGE SCALE GENOMIC DNA]</scope>
    <source>
        <strain evidence="3">PL17</strain>
    </source>
</reference>
<name>A0A6M5YYX1_9BACT</name>
<feature type="region of interest" description="Disordered" evidence="1">
    <location>
        <begin position="429"/>
        <end position="482"/>
    </location>
</feature>
<accession>A0A6M5YYX1</accession>
<evidence type="ECO:0000313" key="3">
    <source>
        <dbReference type="Proteomes" id="UP000503447"/>
    </source>
</evidence>
<protein>
    <submittedName>
        <fullName evidence="2">Uncharacterized protein</fullName>
    </submittedName>
</protein>
<feature type="compositionally biased region" description="Low complexity" evidence="1">
    <location>
        <begin position="184"/>
        <end position="202"/>
    </location>
</feature>
<sequence length="482" mass="50473">MKWNAVYGAVGSPIPTQKWPCGIVRSPGWANRERVSSDQRTGHVRTRSSINWYSDVSNTADCFTQSPKVLSDTVTPARPIRATWRCSGRWSRNFPTRTSANKPGPHSPLSIGPTVLGVAVRIRSSARTVGGTVGTRTSCGSCAARSTGSGRNRVARSGSGRCTRGRHHSPSSGARRGSDRGPCRGVRGAPGVANGRGRGAASRVRRRGPSVASVCVRTAGRTGASWPGPTSPSRPRPRHARSSMVRWNCSAWRWSCVRRSAFSAWRARTIPWRVSTSVGSGASESMPKDGSGRAGAQVGFGRFRATITGETFGRRVVDAVEDHGELGGGEFEFAVGRGGEVVPPALESLAPQAEPVAGPVQGLEPVGRAIGENEQMPAQGIGLKRGLDVAVQAVEPEAQIDGPAVPELGGGWNAQHGRPSTACTRAAMTSGRASTGNRRTVPDGNTTSIGGPAGDGVRRMGTSVGVTGTGDGAWSARVRRHT</sequence>
<keyword evidence="3" id="KW-1185">Reference proteome</keyword>
<gene>
    <name evidence="2" type="ORF">FTUN_6241</name>
</gene>
<feature type="compositionally biased region" description="Polar residues" evidence="1">
    <location>
        <begin position="431"/>
        <end position="449"/>
    </location>
</feature>
<dbReference type="EMBL" id="CP053452">
    <property type="protein sequence ID" value="QJW98646.1"/>
    <property type="molecule type" value="Genomic_DNA"/>
</dbReference>
<dbReference type="Proteomes" id="UP000503447">
    <property type="component" value="Chromosome"/>
</dbReference>
<feature type="region of interest" description="Disordered" evidence="1">
    <location>
        <begin position="129"/>
        <end position="241"/>
    </location>
</feature>
<dbReference type="AlphaFoldDB" id="A0A6M5YYX1"/>
<dbReference type="KEGG" id="ftj:FTUN_6241"/>
<organism evidence="2 3">
    <name type="scientific">Frigoriglobus tundricola</name>
    <dbReference type="NCBI Taxonomy" id="2774151"/>
    <lineage>
        <taxon>Bacteria</taxon>
        <taxon>Pseudomonadati</taxon>
        <taxon>Planctomycetota</taxon>
        <taxon>Planctomycetia</taxon>
        <taxon>Gemmatales</taxon>
        <taxon>Gemmataceae</taxon>
        <taxon>Frigoriglobus</taxon>
    </lineage>
</organism>
<feature type="compositionally biased region" description="Low complexity" evidence="1">
    <location>
        <begin position="129"/>
        <end position="142"/>
    </location>
</feature>